<dbReference type="Pfam" id="PF21986">
    <property type="entry name" value="AH_C"/>
    <property type="match status" value="1"/>
</dbReference>
<keyword evidence="3" id="KW-0378">Hydrolase</keyword>
<protein>
    <submittedName>
        <fullName evidence="3">Allophanate hydrolase</fullName>
        <ecNumber evidence="3">3.5.1.54</ecNumber>
    </submittedName>
</protein>
<evidence type="ECO:0000313" key="4">
    <source>
        <dbReference type="Proteomes" id="UP000325302"/>
    </source>
</evidence>
<dbReference type="Gene3D" id="1.20.58.1700">
    <property type="match status" value="1"/>
</dbReference>
<dbReference type="EC" id="3.5.1.54" evidence="3"/>
<dbReference type="Proteomes" id="UP000325302">
    <property type="component" value="Unassembled WGS sequence"/>
</dbReference>
<dbReference type="InterPro" id="IPR036928">
    <property type="entry name" value="AS_sf"/>
</dbReference>
<dbReference type="InterPro" id="IPR014085">
    <property type="entry name" value="Allophanate_hydrolase"/>
</dbReference>
<dbReference type="EMBL" id="SMRS01000001">
    <property type="protein sequence ID" value="KAA0876417.1"/>
    <property type="molecule type" value="Genomic_DNA"/>
</dbReference>
<feature type="domain" description="Amidase" evidence="1">
    <location>
        <begin position="31"/>
        <end position="436"/>
    </location>
</feature>
<name>A0A5A9W6K6_9GAMM</name>
<dbReference type="InterPro" id="IPR000120">
    <property type="entry name" value="Amidase"/>
</dbReference>
<dbReference type="Gene3D" id="3.90.1300.10">
    <property type="entry name" value="Amidase signature (AS) domain"/>
    <property type="match status" value="1"/>
</dbReference>
<evidence type="ECO:0000259" key="1">
    <source>
        <dbReference type="Pfam" id="PF01425"/>
    </source>
</evidence>
<dbReference type="AlphaFoldDB" id="A0A5A9W6K6"/>
<dbReference type="Pfam" id="PF01425">
    <property type="entry name" value="Amidase"/>
    <property type="match status" value="1"/>
</dbReference>
<evidence type="ECO:0000259" key="2">
    <source>
        <dbReference type="Pfam" id="PF21986"/>
    </source>
</evidence>
<gene>
    <name evidence="3" type="primary">atzF</name>
    <name evidence="3" type="ORF">E1H14_01445</name>
</gene>
<dbReference type="NCBIfam" id="NF006043">
    <property type="entry name" value="PRK08186.1"/>
    <property type="match status" value="1"/>
</dbReference>
<dbReference type="NCBIfam" id="TIGR02713">
    <property type="entry name" value="allophanate_hyd"/>
    <property type="match status" value="1"/>
</dbReference>
<keyword evidence="4" id="KW-1185">Reference proteome</keyword>
<dbReference type="PANTHER" id="PTHR11895:SF169">
    <property type="entry name" value="GLUTAMYL-TRNA(GLN) AMIDOTRANSFERASE"/>
    <property type="match status" value="1"/>
</dbReference>
<accession>A0A5A9W6K6</accession>
<dbReference type="GO" id="GO:0004039">
    <property type="term" value="F:allophanate hydrolase activity"/>
    <property type="evidence" value="ECO:0007669"/>
    <property type="project" value="UniProtKB-EC"/>
</dbReference>
<feature type="domain" description="Allophanate hydrolase C-terminal" evidence="2">
    <location>
        <begin position="473"/>
        <end position="595"/>
    </location>
</feature>
<dbReference type="InterPro" id="IPR053844">
    <property type="entry name" value="AH_C"/>
</dbReference>
<reference evidence="3 4" key="1">
    <citation type="submission" date="2019-03" db="EMBL/GenBank/DDBJ databases">
        <title>Nitrincola sp. nov. isolated from an Indian soda lake.</title>
        <authorList>
            <person name="Joshi A."/>
            <person name="Thite S.V."/>
            <person name="Joseph N."/>
            <person name="Dhotre D."/>
            <person name="Moorthy M."/>
            <person name="Shouche Y.S."/>
        </authorList>
    </citation>
    <scope>NUCLEOTIDE SEQUENCE [LARGE SCALE GENOMIC DNA]</scope>
    <source>
        <strain evidence="3 4">MEB193</strain>
    </source>
</reference>
<organism evidence="3 4">
    <name type="scientific">Nitrincola tapanii</name>
    <dbReference type="NCBI Taxonomy" id="1708751"/>
    <lineage>
        <taxon>Bacteria</taxon>
        <taxon>Pseudomonadati</taxon>
        <taxon>Pseudomonadota</taxon>
        <taxon>Gammaproteobacteria</taxon>
        <taxon>Oceanospirillales</taxon>
        <taxon>Oceanospirillaceae</taxon>
        <taxon>Nitrincola</taxon>
    </lineage>
</organism>
<dbReference type="Gene3D" id="3.10.490.10">
    <property type="entry name" value="Gamma-glutamyl cyclotransferase-like"/>
    <property type="match status" value="1"/>
</dbReference>
<dbReference type="InterPro" id="IPR023631">
    <property type="entry name" value="Amidase_dom"/>
</dbReference>
<dbReference type="OrthoDB" id="8872210at2"/>
<dbReference type="SUPFAM" id="SSF75304">
    <property type="entry name" value="Amidase signature (AS) enzymes"/>
    <property type="match status" value="1"/>
</dbReference>
<comment type="caution">
    <text evidence="3">The sequence shown here is derived from an EMBL/GenBank/DDBJ whole genome shotgun (WGS) entry which is preliminary data.</text>
</comment>
<evidence type="ECO:0000313" key="3">
    <source>
        <dbReference type="EMBL" id="KAA0876417.1"/>
    </source>
</evidence>
<dbReference type="RefSeq" id="WP_149389666.1">
    <property type="nucleotide sequence ID" value="NZ_SMRS01000001.1"/>
</dbReference>
<proteinExistence type="predicted"/>
<sequence length="604" mass="65402">MTSLSTLGWTLKDWQTAHQTPQGYAYLTELIEQINQATDCAWISRLSLTQLQTDWQALQERREQGEALPLFGVPFAVKDNIDVAGWITTAACPAFAYLAEKDASVVQHLKQAGALLIGKTNLDQFATGLVGTRSPYGAVPNSFNPEYISGGSSSGSASVTARGLVPFALGTDTAGSGRVPAGFNNIVGLKPTRGWFSIQGVVPACRSLDCVSVFALTTADALQVAQILGQKQDLEDAYSRQPPAATPTRMPERPKFAIPAQLEFFADPFAEEAFAKARAELSRLVDWVEIDFSPFTELAELLYQGPWVAERTHAIGELLQQAPEQIESTVRSIVTKGSDYSAIDCFAAEYRRQELARMIQHTLSQVDALVVPTSPRIRTQAEMQQEPVLYNSQFGTYTNFTNLADLSALALPAPFRADGLPAGITLIANAWHDFALADFGQRWQAHLALPLGATGQAFQPAAEDVSTLAPGAVRVAVVGAHLRGMPLNFQLTSRHAAFVEATQTAPEYRLYALANTTPPKPGLARVADKGASILVELWDIPLAHLGAFVAEIPEPLGIGNLLLQDGRNVKGFICEPLALESAKDITHFGGWRAYITDLKKSQEN</sequence>
<dbReference type="PANTHER" id="PTHR11895">
    <property type="entry name" value="TRANSAMIDASE"/>
    <property type="match status" value="1"/>
</dbReference>